<dbReference type="CDD" id="cd00130">
    <property type="entry name" value="PAS"/>
    <property type="match status" value="1"/>
</dbReference>
<dbReference type="PROSITE" id="PS50113">
    <property type="entry name" value="PAC"/>
    <property type="match status" value="1"/>
</dbReference>
<evidence type="ECO:0000256" key="12">
    <source>
        <dbReference type="SAM" id="Phobius"/>
    </source>
</evidence>
<protein>
    <submittedName>
        <fullName evidence="16">Diguanylate cyclase with PAS/PAC sensor</fullName>
    </submittedName>
</protein>
<proteinExistence type="inferred from homology"/>
<keyword evidence="17" id="KW-1185">Reference proteome</keyword>
<comment type="cofactor">
    <cofactor evidence="1">
        <name>Cu cation</name>
        <dbReference type="ChEBI" id="CHEBI:23378"/>
    </cofactor>
</comment>
<dbReference type="PROSITE" id="PS50112">
    <property type="entry name" value="PAS"/>
    <property type="match status" value="1"/>
</dbReference>
<feature type="domain" description="GGDEF" evidence="15">
    <location>
        <begin position="531"/>
        <end position="665"/>
    </location>
</feature>
<dbReference type="GO" id="GO:0005886">
    <property type="term" value="C:plasma membrane"/>
    <property type="evidence" value="ECO:0007669"/>
    <property type="project" value="TreeGrafter"/>
</dbReference>
<dbReference type="FunFam" id="3.30.70.270:FF:000001">
    <property type="entry name" value="Diguanylate cyclase domain protein"/>
    <property type="match status" value="1"/>
</dbReference>
<keyword evidence="7 12" id="KW-1133">Transmembrane helix</keyword>
<dbReference type="HOGENOM" id="CLU_000445_11_24_3"/>
<dbReference type="InterPro" id="IPR013655">
    <property type="entry name" value="PAS_fold_3"/>
</dbReference>
<evidence type="ECO:0000256" key="10">
    <source>
        <dbReference type="ARBA" id="ARBA00023136"/>
    </source>
</evidence>
<evidence type="ECO:0000313" key="16">
    <source>
        <dbReference type="EMBL" id="ACK64128.1"/>
    </source>
</evidence>
<keyword evidence="8" id="KW-0186">Copper</keyword>
<dbReference type="SMART" id="SM00267">
    <property type="entry name" value="GGDEF"/>
    <property type="match status" value="1"/>
</dbReference>
<keyword evidence="9" id="KW-0902">Two-component regulatory system</keyword>
<dbReference type="RefSeq" id="WP_012593405.1">
    <property type="nucleotide sequence ID" value="NC_011726.1"/>
</dbReference>
<dbReference type="InterPro" id="IPR000014">
    <property type="entry name" value="PAS"/>
</dbReference>
<keyword evidence="6" id="KW-0256">Endoplasmic reticulum</keyword>
<dbReference type="SUPFAM" id="SSF55785">
    <property type="entry name" value="PYP-like sensor domain (PAS domain)"/>
    <property type="match status" value="1"/>
</dbReference>
<feature type="domain" description="PAS" evidence="13">
    <location>
        <begin position="191"/>
        <end position="256"/>
    </location>
</feature>
<evidence type="ECO:0000256" key="8">
    <source>
        <dbReference type="ARBA" id="ARBA00023008"/>
    </source>
</evidence>
<dbReference type="AlphaFoldDB" id="B7JZG8"/>
<keyword evidence="10 12" id="KW-0472">Membrane</keyword>
<feature type="transmembrane region" description="Helical" evidence="12">
    <location>
        <begin position="90"/>
        <end position="116"/>
    </location>
</feature>
<evidence type="ECO:0000256" key="9">
    <source>
        <dbReference type="ARBA" id="ARBA00023012"/>
    </source>
</evidence>
<keyword evidence="11" id="KW-0175">Coiled coil</keyword>
<evidence type="ECO:0000256" key="5">
    <source>
        <dbReference type="ARBA" id="ARBA00022745"/>
    </source>
</evidence>
<keyword evidence="4 12" id="KW-0812">Transmembrane</keyword>
<dbReference type="NCBIfam" id="TIGR00229">
    <property type="entry name" value="sensory_box"/>
    <property type="match status" value="1"/>
</dbReference>
<feature type="transmembrane region" description="Helical" evidence="12">
    <location>
        <begin position="28"/>
        <end position="52"/>
    </location>
</feature>
<dbReference type="OrthoDB" id="9812260at2"/>
<dbReference type="Pfam" id="PF01590">
    <property type="entry name" value="GAF"/>
    <property type="match status" value="1"/>
</dbReference>
<evidence type="ECO:0000256" key="3">
    <source>
        <dbReference type="ARBA" id="ARBA00009842"/>
    </source>
</evidence>
<dbReference type="SMART" id="SM00091">
    <property type="entry name" value="PAS"/>
    <property type="match status" value="1"/>
</dbReference>
<dbReference type="InterPro" id="IPR029787">
    <property type="entry name" value="Nucleotide_cyclase"/>
</dbReference>
<dbReference type="SUPFAM" id="SSF55073">
    <property type="entry name" value="Nucleotide cyclase"/>
    <property type="match status" value="1"/>
</dbReference>
<evidence type="ECO:0000259" key="14">
    <source>
        <dbReference type="PROSITE" id="PS50113"/>
    </source>
</evidence>
<keyword evidence="5" id="KW-0936">Ethylene signaling pathway</keyword>
<evidence type="ECO:0000259" key="15">
    <source>
        <dbReference type="PROSITE" id="PS50887"/>
    </source>
</evidence>
<dbReference type="Pfam" id="PF08447">
    <property type="entry name" value="PAS_3"/>
    <property type="match status" value="1"/>
</dbReference>
<dbReference type="eggNOG" id="COG4191">
    <property type="taxonomic scope" value="Bacteria"/>
</dbReference>
<organism evidence="16 17">
    <name type="scientific">Rippkaea orientalis (strain PCC 8801 / RF-1)</name>
    <name type="common">Cyanothece sp. (strain PCC 8801)</name>
    <dbReference type="NCBI Taxonomy" id="41431"/>
    <lineage>
        <taxon>Bacteria</taxon>
        <taxon>Bacillati</taxon>
        <taxon>Cyanobacteriota</taxon>
        <taxon>Cyanophyceae</taxon>
        <taxon>Oscillatoriophycideae</taxon>
        <taxon>Chroococcales</taxon>
        <taxon>Aphanothecaceae</taxon>
        <taxon>Rippkaea</taxon>
        <taxon>Rippkaea orientalis</taxon>
    </lineage>
</organism>
<accession>B7JZG8</accession>
<dbReference type="Proteomes" id="UP000008204">
    <property type="component" value="Chromosome"/>
</dbReference>
<dbReference type="InterPro" id="IPR003018">
    <property type="entry name" value="GAF"/>
</dbReference>
<dbReference type="InterPro" id="IPR000700">
    <property type="entry name" value="PAS-assoc_C"/>
</dbReference>
<sequence>MWNIIRQLFFPNSYIPHGHCYLWQTPLVWLHLVSDALITLAYYSIPLILLYFVRKREDIPFRDIFILFSAFILSCGTTHIMNIWTLWNPAYWLSGGIKAFTAFISIFTAIQLFTLIPKALSLPSPSQLEALNHQLQNQIKEREAAEQIVRQLNEELEHRVQQRTTELKTANQKLQKEILERQQVELALRESQRFTKRIADLTPNLLYVYDIVDQKNIYCNRFIKDLLGYTPEEIQQKNIDIIVSLIHPDDQQKLNRCRTRLFNLRDEDYLQIEGRLKDSEDNWHWIQIRKTIFERTIDGEPKQILSVASDITPSKEAEITLQQVNLQLAERVQELEIRTQELICLGEITDLLQACLSVSEAEKILADLVKPLFPNYSGAIFTIKDLSDTFELVAHWGNSLNTAKSLLASQCWGLRRGNTHGNNPDFPGLYCQHIYVNEGIGRTLCIPMIAHGETLGLLYLNLSNVELFNPSQQHLAEAVSKQIAIAFANLKLRETLEEQSLRDPLTGLFNRRYLEISINRELNTIIQDQDYSLGLIMLDIDHFKQFNDNFGHEAGDLVLQTVANCLQNHIRQSDIACRFGGEEFMIILPRASLNKTLERAEKIRESIKQLKIEYKSQPLDSITASFGVAAFPQNGTTLHELFIDADKALYQAKKQGRDRVVCAFSPNT</sequence>
<comment type="subcellular location">
    <subcellularLocation>
        <location evidence="2">Endoplasmic reticulum membrane</location>
        <topology evidence="2">Multi-pass membrane protein</topology>
    </subcellularLocation>
</comment>
<dbReference type="SUPFAM" id="SSF55781">
    <property type="entry name" value="GAF domain-like"/>
    <property type="match status" value="1"/>
</dbReference>
<feature type="coiled-coil region" evidence="11">
    <location>
        <begin position="590"/>
        <end position="617"/>
    </location>
</feature>
<dbReference type="CDD" id="cd01949">
    <property type="entry name" value="GGDEF"/>
    <property type="match status" value="1"/>
</dbReference>
<dbReference type="Gene3D" id="3.30.70.270">
    <property type="match status" value="1"/>
</dbReference>
<feature type="domain" description="PAC" evidence="14">
    <location>
        <begin position="270"/>
        <end position="323"/>
    </location>
</feature>
<dbReference type="InterPro" id="IPR058544">
    <property type="entry name" value="ETR1_N"/>
</dbReference>
<evidence type="ECO:0000259" key="13">
    <source>
        <dbReference type="PROSITE" id="PS50112"/>
    </source>
</evidence>
<dbReference type="InterPro" id="IPR035965">
    <property type="entry name" value="PAS-like_dom_sf"/>
</dbReference>
<evidence type="ECO:0000313" key="17">
    <source>
        <dbReference type="Proteomes" id="UP000008204"/>
    </source>
</evidence>
<comment type="similarity">
    <text evidence="3">Belongs to the ethylene receptor family.</text>
</comment>
<dbReference type="KEGG" id="cyp:PCC8801_0021"/>
<dbReference type="Gene3D" id="3.30.450.20">
    <property type="entry name" value="PAS domain"/>
    <property type="match status" value="1"/>
</dbReference>
<evidence type="ECO:0000256" key="6">
    <source>
        <dbReference type="ARBA" id="ARBA00022824"/>
    </source>
</evidence>
<dbReference type="GO" id="GO:0043709">
    <property type="term" value="P:cell adhesion involved in single-species biofilm formation"/>
    <property type="evidence" value="ECO:0007669"/>
    <property type="project" value="TreeGrafter"/>
</dbReference>
<dbReference type="eggNOG" id="COG3706">
    <property type="taxonomic scope" value="Bacteria"/>
</dbReference>
<evidence type="ECO:0000256" key="2">
    <source>
        <dbReference type="ARBA" id="ARBA00004477"/>
    </source>
</evidence>
<reference evidence="17" key="1">
    <citation type="journal article" date="2011" name="MBio">
        <title>Novel metabolic attributes of the genus Cyanothece, comprising a group of unicellular nitrogen-fixing Cyanobacteria.</title>
        <authorList>
            <person name="Bandyopadhyay A."/>
            <person name="Elvitigala T."/>
            <person name="Welsh E."/>
            <person name="Stockel J."/>
            <person name="Liberton M."/>
            <person name="Min H."/>
            <person name="Sherman L.A."/>
            <person name="Pakrasi H.B."/>
        </authorList>
    </citation>
    <scope>NUCLEOTIDE SEQUENCE [LARGE SCALE GENOMIC DNA]</scope>
    <source>
        <strain evidence="17">PCC 8801</strain>
    </source>
</reference>
<dbReference type="InterPro" id="IPR029016">
    <property type="entry name" value="GAF-like_dom_sf"/>
</dbReference>
<dbReference type="Gene3D" id="3.30.450.40">
    <property type="match status" value="1"/>
</dbReference>
<dbReference type="EMBL" id="CP001287">
    <property type="protein sequence ID" value="ACK64128.1"/>
    <property type="molecule type" value="Genomic_DNA"/>
</dbReference>
<dbReference type="NCBIfam" id="TIGR00254">
    <property type="entry name" value="GGDEF"/>
    <property type="match status" value="1"/>
</dbReference>
<dbReference type="Pfam" id="PF00990">
    <property type="entry name" value="GGDEF"/>
    <property type="match status" value="1"/>
</dbReference>
<feature type="transmembrane region" description="Helical" evidence="12">
    <location>
        <begin position="64"/>
        <end position="84"/>
    </location>
</feature>
<evidence type="ECO:0000256" key="7">
    <source>
        <dbReference type="ARBA" id="ARBA00022989"/>
    </source>
</evidence>
<dbReference type="InterPro" id="IPR043128">
    <property type="entry name" value="Rev_trsase/Diguanyl_cyclase"/>
</dbReference>
<feature type="coiled-coil region" evidence="11">
    <location>
        <begin position="128"/>
        <end position="187"/>
    </location>
</feature>
<dbReference type="STRING" id="41431.PCC8801_0021"/>
<dbReference type="PANTHER" id="PTHR45138:SF9">
    <property type="entry name" value="DIGUANYLATE CYCLASE DGCM-RELATED"/>
    <property type="match status" value="1"/>
</dbReference>
<name>B7JZG8_RIPO1</name>
<dbReference type="GO" id="GO:1902201">
    <property type="term" value="P:negative regulation of bacterial-type flagellum-dependent cell motility"/>
    <property type="evidence" value="ECO:0007669"/>
    <property type="project" value="TreeGrafter"/>
</dbReference>
<evidence type="ECO:0000256" key="4">
    <source>
        <dbReference type="ARBA" id="ARBA00022692"/>
    </source>
</evidence>
<dbReference type="Pfam" id="PF25487">
    <property type="entry name" value="ETR1_N"/>
    <property type="match status" value="1"/>
</dbReference>
<gene>
    <name evidence="16" type="ordered locus">PCC8801_0021</name>
</gene>
<dbReference type="PROSITE" id="PS50887">
    <property type="entry name" value="GGDEF"/>
    <property type="match status" value="1"/>
</dbReference>
<dbReference type="PANTHER" id="PTHR45138">
    <property type="entry name" value="REGULATORY COMPONENTS OF SENSORY TRANSDUCTION SYSTEM"/>
    <property type="match status" value="1"/>
</dbReference>
<dbReference type="InterPro" id="IPR000160">
    <property type="entry name" value="GGDEF_dom"/>
</dbReference>
<evidence type="ECO:0000256" key="1">
    <source>
        <dbReference type="ARBA" id="ARBA00001935"/>
    </source>
</evidence>
<dbReference type="GO" id="GO:0052621">
    <property type="term" value="F:diguanylate cyclase activity"/>
    <property type="evidence" value="ECO:0007669"/>
    <property type="project" value="TreeGrafter"/>
</dbReference>
<dbReference type="InterPro" id="IPR050469">
    <property type="entry name" value="Diguanylate_Cyclase"/>
</dbReference>
<evidence type="ECO:0000256" key="11">
    <source>
        <dbReference type="SAM" id="Coils"/>
    </source>
</evidence>